<evidence type="ECO:0000256" key="1">
    <source>
        <dbReference type="ARBA" id="ARBA00010914"/>
    </source>
</evidence>
<dbReference type="PROSITE" id="PS51085">
    <property type="entry name" value="2FE2S_FER_2"/>
    <property type="match status" value="1"/>
</dbReference>
<dbReference type="InterPro" id="IPR036010">
    <property type="entry name" value="2Fe-2S_ferredoxin-like_sf"/>
</dbReference>
<name>A0ABS8YC34_9BACL</name>
<comment type="cofactor">
    <cofactor evidence="6">
        <name>[2Fe-2S] cluster</name>
        <dbReference type="ChEBI" id="CHEBI:190135"/>
    </cofactor>
</comment>
<dbReference type="InterPro" id="IPR001041">
    <property type="entry name" value="2Fe-2S_ferredoxin-type"/>
</dbReference>
<dbReference type="InterPro" id="IPR012675">
    <property type="entry name" value="Beta-grasp_dom_sf"/>
</dbReference>
<evidence type="ECO:0000256" key="3">
    <source>
        <dbReference type="ARBA" id="ARBA00022723"/>
    </source>
</evidence>
<evidence type="ECO:0000256" key="4">
    <source>
        <dbReference type="ARBA" id="ARBA00023004"/>
    </source>
</evidence>
<evidence type="ECO:0000256" key="6">
    <source>
        <dbReference type="ARBA" id="ARBA00034078"/>
    </source>
</evidence>
<keyword evidence="4" id="KW-0408">Iron</keyword>
<dbReference type="RefSeq" id="WP_019419164.1">
    <property type="nucleotide sequence ID" value="NZ_JAJNBZ010000005.1"/>
</dbReference>
<evidence type="ECO:0000313" key="9">
    <source>
        <dbReference type="Proteomes" id="UP001199916"/>
    </source>
</evidence>
<evidence type="ECO:0000256" key="5">
    <source>
        <dbReference type="ARBA" id="ARBA00023014"/>
    </source>
</evidence>
<evidence type="ECO:0000313" key="8">
    <source>
        <dbReference type="EMBL" id="MCE5169573.1"/>
    </source>
</evidence>
<keyword evidence="5" id="KW-0411">Iron-sulfur</keyword>
<protein>
    <submittedName>
        <fullName evidence="8">(2Fe-2S)-binding protein</fullName>
    </submittedName>
</protein>
<evidence type="ECO:0000259" key="7">
    <source>
        <dbReference type="PROSITE" id="PS51085"/>
    </source>
</evidence>
<dbReference type="Gene3D" id="3.10.20.30">
    <property type="match status" value="1"/>
</dbReference>
<accession>A0ABS8YC34</accession>
<dbReference type="PANTHER" id="PTHR23426">
    <property type="entry name" value="FERREDOXIN/ADRENODOXIN"/>
    <property type="match status" value="1"/>
</dbReference>
<feature type="domain" description="2Fe-2S ferredoxin-type" evidence="7">
    <location>
        <begin position="3"/>
        <end position="99"/>
    </location>
</feature>
<dbReference type="Pfam" id="PF00111">
    <property type="entry name" value="Fer2"/>
    <property type="match status" value="1"/>
</dbReference>
<dbReference type="SUPFAM" id="SSF54292">
    <property type="entry name" value="2Fe-2S ferredoxin-like"/>
    <property type="match status" value="1"/>
</dbReference>
<sequence>MGTRVRFEPQGIEIEMKHAVSLLDAARRAGVPVRTRCDGKAGCLMCKVDVEGDERLLTPPSPPEMRKLGVDSTQGLRLACQVRVSGQEGAITVTVPEDPLKALVRRQLAEQQNDDSLW</sequence>
<dbReference type="Proteomes" id="UP001199916">
    <property type="component" value="Unassembled WGS sequence"/>
</dbReference>
<comment type="similarity">
    <text evidence="1">Belongs to the adrenodoxin/putidaredoxin family.</text>
</comment>
<proteinExistence type="inferred from homology"/>
<dbReference type="InterPro" id="IPR001055">
    <property type="entry name" value="Adrenodoxin-like"/>
</dbReference>
<dbReference type="CDD" id="cd00207">
    <property type="entry name" value="fer2"/>
    <property type="match status" value="1"/>
</dbReference>
<gene>
    <name evidence="8" type="ORF">LQV63_09640</name>
</gene>
<dbReference type="PANTHER" id="PTHR23426:SF65">
    <property type="entry name" value="FERREDOXIN-2, MITOCHONDRIAL"/>
    <property type="match status" value="1"/>
</dbReference>
<keyword evidence="9" id="KW-1185">Reference proteome</keyword>
<evidence type="ECO:0000256" key="2">
    <source>
        <dbReference type="ARBA" id="ARBA00022714"/>
    </source>
</evidence>
<comment type="caution">
    <text evidence="8">The sequence shown here is derived from an EMBL/GenBank/DDBJ whole genome shotgun (WGS) entry which is preliminary data.</text>
</comment>
<organism evidence="8 9">
    <name type="scientific">Paenibacillus profundus</name>
    <dbReference type="NCBI Taxonomy" id="1173085"/>
    <lineage>
        <taxon>Bacteria</taxon>
        <taxon>Bacillati</taxon>
        <taxon>Bacillota</taxon>
        <taxon>Bacilli</taxon>
        <taxon>Bacillales</taxon>
        <taxon>Paenibacillaceae</taxon>
        <taxon>Paenibacillus</taxon>
    </lineage>
</organism>
<dbReference type="EMBL" id="JAJNBZ010000005">
    <property type="protein sequence ID" value="MCE5169573.1"/>
    <property type="molecule type" value="Genomic_DNA"/>
</dbReference>
<keyword evidence="2" id="KW-0001">2Fe-2S</keyword>
<reference evidence="8 9" key="1">
    <citation type="submission" date="2021-11" db="EMBL/GenBank/DDBJ databases">
        <title>Draft genome sequence of Paenibacillus profundus YoMME, a new Gram-positive bacteria with exoelectrogenic properties.</title>
        <authorList>
            <person name="Hubenova Y."/>
            <person name="Hubenova E."/>
            <person name="Manasiev Y."/>
            <person name="Peykov S."/>
            <person name="Mitov M."/>
        </authorList>
    </citation>
    <scope>NUCLEOTIDE SEQUENCE [LARGE SCALE GENOMIC DNA]</scope>
    <source>
        <strain evidence="8 9">YoMME</strain>
    </source>
</reference>
<keyword evidence="3" id="KW-0479">Metal-binding</keyword>